<dbReference type="SMART" id="SM00220">
    <property type="entry name" value="S_TKc"/>
    <property type="match status" value="1"/>
</dbReference>
<evidence type="ECO:0000256" key="1">
    <source>
        <dbReference type="ARBA" id="ARBA00022574"/>
    </source>
</evidence>
<keyword evidence="13" id="KW-1185">Reference proteome</keyword>
<feature type="repeat" description="WD" evidence="7">
    <location>
        <begin position="742"/>
        <end position="783"/>
    </location>
</feature>
<dbReference type="SUPFAM" id="SSF56112">
    <property type="entry name" value="Protein kinase-like (PK-like)"/>
    <property type="match status" value="1"/>
</dbReference>
<dbReference type="GO" id="GO:0005524">
    <property type="term" value="F:ATP binding"/>
    <property type="evidence" value="ECO:0007669"/>
    <property type="project" value="UniProtKB-UniRule"/>
</dbReference>
<keyword evidence="1 7" id="KW-0853">WD repeat</keyword>
<feature type="repeat" description="WD" evidence="7">
    <location>
        <begin position="1069"/>
        <end position="1110"/>
    </location>
</feature>
<name>A0A5C6ENJ9_9BACT</name>
<dbReference type="CDD" id="cd14014">
    <property type="entry name" value="STKc_PknB_like"/>
    <property type="match status" value="1"/>
</dbReference>
<accession>A0A5C6ENJ9</accession>
<evidence type="ECO:0000256" key="8">
    <source>
        <dbReference type="PROSITE-ProRule" id="PRU10141"/>
    </source>
</evidence>
<evidence type="ECO:0000256" key="6">
    <source>
        <dbReference type="ARBA" id="ARBA00022840"/>
    </source>
</evidence>
<feature type="domain" description="Protein kinase" evidence="11">
    <location>
        <begin position="104"/>
        <end position="373"/>
    </location>
</feature>
<feature type="transmembrane region" description="Helical" evidence="10">
    <location>
        <begin position="401"/>
        <end position="422"/>
    </location>
</feature>
<gene>
    <name evidence="12" type="primary">pknB_10</name>
    <name evidence="12" type="ORF">Poly59_29150</name>
</gene>
<dbReference type="PROSITE" id="PS50082">
    <property type="entry name" value="WD_REPEATS_2"/>
    <property type="match status" value="2"/>
</dbReference>
<dbReference type="InterPro" id="IPR015943">
    <property type="entry name" value="WD40/YVTN_repeat-like_dom_sf"/>
</dbReference>
<dbReference type="InterPro" id="IPR017441">
    <property type="entry name" value="Protein_kinase_ATP_BS"/>
</dbReference>
<keyword evidence="10" id="KW-0472">Membrane</keyword>
<dbReference type="Pfam" id="PF00400">
    <property type="entry name" value="WD40"/>
    <property type="match status" value="2"/>
</dbReference>
<dbReference type="Gene3D" id="2.130.10.10">
    <property type="entry name" value="YVTN repeat-like/Quinoprotein amine dehydrogenase"/>
    <property type="match status" value="3"/>
</dbReference>
<dbReference type="PROSITE" id="PS00108">
    <property type="entry name" value="PROTEIN_KINASE_ST"/>
    <property type="match status" value="1"/>
</dbReference>
<dbReference type="InterPro" id="IPR019775">
    <property type="entry name" value="WD40_repeat_CS"/>
</dbReference>
<reference evidence="12 13" key="1">
    <citation type="submission" date="2019-02" db="EMBL/GenBank/DDBJ databases">
        <title>Deep-cultivation of Planctomycetes and their phenomic and genomic characterization uncovers novel biology.</title>
        <authorList>
            <person name="Wiegand S."/>
            <person name="Jogler M."/>
            <person name="Boedeker C."/>
            <person name="Pinto D."/>
            <person name="Vollmers J."/>
            <person name="Rivas-Marin E."/>
            <person name="Kohn T."/>
            <person name="Peeters S.H."/>
            <person name="Heuer A."/>
            <person name="Rast P."/>
            <person name="Oberbeckmann S."/>
            <person name="Bunk B."/>
            <person name="Jeske O."/>
            <person name="Meyerdierks A."/>
            <person name="Storesund J.E."/>
            <person name="Kallscheuer N."/>
            <person name="Luecker S."/>
            <person name="Lage O.M."/>
            <person name="Pohl T."/>
            <person name="Merkel B.J."/>
            <person name="Hornburger P."/>
            <person name="Mueller R.-W."/>
            <person name="Bruemmer F."/>
            <person name="Labrenz M."/>
            <person name="Spormann A.M."/>
            <person name="Op Den Camp H."/>
            <person name="Overmann J."/>
            <person name="Amann R."/>
            <person name="Jetten M.S.M."/>
            <person name="Mascher T."/>
            <person name="Medema M.H."/>
            <person name="Devos D.P."/>
            <person name="Kaster A.-K."/>
            <person name="Ovreas L."/>
            <person name="Rohde M."/>
            <person name="Galperin M.Y."/>
            <person name="Jogler C."/>
        </authorList>
    </citation>
    <scope>NUCLEOTIDE SEQUENCE [LARGE SCALE GENOMIC DNA]</scope>
    <source>
        <strain evidence="12 13">Poly59</strain>
    </source>
</reference>
<dbReference type="InterPro" id="IPR000719">
    <property type="entry name" value="Prot_kinase_dom"/>
</dbReference>
<evidence type="ECO:0000256" key="3">
    <source>
        <dbReference type="ARBA" id="ARBA00022737"/>
    </source>
</evidence>
<dbReference type="PANTHER" id="PTHR43289">
    <property type="entry name" value="MITOGEN-ACTIVATED PROTEIN KINASE KINASE KINASE 20-RELATED"/>
    <property type="match status" value="1"/>
</dbReference>
<dbReference type="PROSITE" id="PS50011">
    <property type="entry name" value="PROTEIN_KINASE_DOM"/>
    <property type="match status" value="1"/>
</dbReference>
<evidence type="ECO:0000256" key="9">
    <source>
        <dbReference type="SAM" id="MobiDB-lite"/>
    </source>
</evidence>
<dbReference type="SMART" id="SM00320">
    <property type="entry name" value="WD40"/>
    <property type="match status" value="9"/>
</dbReference>
<evidence type="ECO:0000256" key="5">
    <source>
        <dbReference type="ARBA" id="ARBA00022777"/>
    </source>
</evidence>
<dbReference type="InterPro" id="IPR011009">
    <property type="entry name" value="Kinase-like_dom_sf"/>
</dbReference>
<dbReference type="InterPro" id="IPR036322">
    <property type="entry name" value="WD40_repeat_dom_sf"/>
</dbReference>
<keyword evidence="6 8" id="KW-0067">ATP-binding</keyword>
<keyword evidence="3" id="KW-0677">Repeat</keyword>
<dbReference type="SUPFAM" id="SSF50978">
    <property type="entry name" value="WD40 repeat-like"/>
    <property type="match status" value="1"/>
</dbReference>
<dbReference type="InterPro" id="IPR008271">
    <property type="entry name" value="Ser/Thr_kinase_AS"/>
</dbReference>
<dbReference type="GO" id="GO:0004674">
    <property type="term" value="F:protein serine/threonine kinase activity"/>
    <property type="evidence" value="ECO:0007669"/>
    <property type="project" value="UniProtKB-EC"/>
</dbReference>
<dbReference type="Gene3D" id="1.10.510.10">
    <property type="entry name" value="Transferase(Phosphotransferase) domain 1"/>
    <property type="match status" value="1"/>
</dbReference>
<dbReference type="Pfam" id="PF00069">
    <property type="entry name" value="Pkinase"/>
    <property type="match status" value="1"/>
</dbReference>
<organism evidence="12 13">
    <name type="scientific">Rubripirellula reticaptiva</name>
    <dbReference type="NCBI Taxonomy" id="2528013"/>
    <lineage>
        <taxon>Bacteria</taxon>
        <taxon>Pseudomonadati</taxon>
        <taxon>Planctomycetota</taxon>
        <taxon>Planctomycetia</taxon>
        <taxon>Pirellulales</taxon>
        <taxon>Pirellulaceae</taxon>
        <taxon>Rubripirellula</taxon>
    </lineage>
</organism>
<evidence type="ECO:0000256" key="7">
    <source>
        <dbReference type="PROSITE-ProRule" id="PRU00221"/>
    </source>
</evidence>
<dbReference type="AlphaFoldDB" id="A0A5C6ENJ9"/>
<evidence type="ECO:0000259" key="11">
    <source>
        <dbReference type="PROSITE" id="PS50011"/>
    </source>
</evidence>
<keyword evidence="4 8" id="KW-0547">Nucleotide-binding</keyword>
<evidence type="ECO:0000313" key="13">
    <source>
        <dbReference type="Proteomes" id="UP000317977"/>
    </source>
</evidence>
<keyword evidence="10" id="KW-0812">Transmembrane</keyword>
<feature type="region of interest" description="Disordered" evidence="9">
    <location>
        <begin position="1"/>
        <end position="22"/>
    </location>
</feature>
<evidence type="ECO:0000313" key="12">
    <source>
        <dbReference type="EMBL" id="TWU51323.1"/>
    </source>
</evidence>
<protein>
    <submittedName>
        <fullName evidence="12">Serine/threonine-protein kinase PknB</fullName>
        <ecNumber evidence="12">2.7.11.1</ecNumber>
    </submittedName>
</protein>
<proteinExistence type="predicted"/>
<feature type="binding site" evidence="8">
    <location>
        <position position="133"/>
    </location>
    <ligand>
        <name>ATP</name>
        <dbReference type="ChEBI" id="CHEBI:30616"/>
    </ligand>
</feature>
<dbReference type="EMBL" id="SJPX01000003">
    <property type="protein sequence ID" value="TWU51323.1"/>
    <property type="molecule type" value="Genomic_DNA"/>
</dbReference>
<dbReference type="EC" id="2.7.11.1" evidence="12"/>
<dbReference type="PROSITE" id="PS00107">
    <property type="entry name" value="PROTEIN_KINASE_ATP"/>
    <property type="match status" value="1"/>
</dbReference>
<comment type="caution">
    <text evidence="12">The sequence shown here is derived from an EMBL/GenBank/DDBJ whole genome shotgun (WGS) entry which is preliminary data.</text>
</comment>
<dbReference type="PROSITE" id="PS50294">
    <property type="entry name" value="WD_REPEATS_REGION"/>
    <property type="match status" value="1"/>
</dbReference>
<feature type="compositionally biased region" description="Polar residues" evidence="9">
    <location>
        <begin position="11"/>
        <end position="22"/>
    </location>
</feature>
<keyword evidence="2 12" id="KW-0808">Transferase</keyword>
<evidence type="ECO:0000256" key="2">
    <source>
        <dbReference type="ARBA" id="ARBA00022679"/>
    </source>
</evidence>
<dbReference type="Proteomes" id="UP000317977">
    <property type="component" value="Unassembled WGS sequence"/>
</dbReference>
<dbReference type="SUPFAM" id="SSF50969">
    <property type="entry name" value="YVTN repeat-like/Quinoprotein amine dehydrogenase"/>
    <property type="match status" value="1"/>
</dbReference>
<keyword evidence="10" id="KW-1133">Transmembrane helix</keyword>
<dbReference type="PROSITE" id="PS00678">
    <property type="entry name" value="WD_REPEATS_1"/>
    <property type="match status" value="1"/>
</dbReference>
<dbReference type="PANTHER" id="PTHR43289:SF6">
    <property type="entry name" value="SERINE_THREONINE-PROTEIN KINASE NEKL-3"/>
    <property type="match status" value="1"/>
</dbReference>
<evidence type="ECO:0000256" key="4">
    <source>
        <dbReference type="ARBA" id="ARBA00022741"/>
    </source>
</evidence>
<sequence>MADCGGYTKADQMSQTPREPSSWYKLSSSLANALRDNDETTSASIEDLLRHQGDESWLKKVNKSRVASILKLLERTIRPGSTRSINETDGKQLPLTVPATVGRFAIGELVGEGSFGAVHRAFDTVLQRDVAVKAVALRPGLQTADDDYRLNEARAAAKLNHPNLVPLFEVLTDETGVYLVSEFCDGPTLADYLIEDGSSMRPSWAAEITLKLSKAIAYAHGRGLVHRDIKPSNVLLSPERAADDLLPFTPRLTDFGLVLDIDKEASQQRNNRLAGTILYMSPEQIRGDQNANACSGDIYALGLLLYRMLAGKMPYRSDSTAKLFHEICVTPIDRIEESELTIPTDLHAIYLKALEKDPSKRYLSAQEMANDLLRFRDGREVLARPRSRSERIWRGLRGEPVVSSLAATLVCLIVAGILLFGWNNQQLRQHSIALSKALDAASQSKSKAIEIAFRSDMQDAFAAISNHDSATARSLIRQIDGYRGSEAPARYDMQLLRSIAFDGRREAASFNGSITEIASIPGTNLFAIAAESNLVRVYRDTGELVHETALTQGAEIRALAVSPDARWIAVGMTLENASWWFGSGVVEFIPISPSDGSLRPLNLETPQPVAYKNGLSGFVTTIESLAFSPDGSQIAVGTRYEPIHVFNLSDPSQVSLVTSDRRNEDLAFTPDDLLLHSPESNHLVLGSVTAPHSTKLLAEVGSPNIRRLACSPDGTWFAAVASSDSHTALVHQTENELVEYTLLGEHSDLRSLRFSDDGTAVVAGTLGGAVLLWDLATITETTDPKMPIRPSVQHLCHDASVTAIAMNRAGNIISGAENGSIVTWNPSKPVRSRQEISIQKGASVVDLTPDGTALILGHLDGSVERFNLNSGERTLLRDPDGIEVCTVTVEPNGNWAVLGLDNGQVVLGSSTAPATSQVCNVWQKLPFIPIVGDNNIAMHQILVCESGSRICVCRGQYDMQWIDLSVDPTTGKLLHAESISEFRTDTRVETVALTDNDKALLIGHRVQTSNATDPQQTTVTDGMLNVRSHCVDHPRQRVYVGCRDGRIRVLSLDGKPLASSERWNANVSTKQNLREILAITMSPDGSNIITGSHDGEVGIWDAETLKWIGTLFNGHQPGEIERMDVSKRGDIFIAHQRNHACADDQDEPCVSHIKILRTSASGMSTVGSATDQASYPALASQP</sequence>
<evidence type="ECO:0000256" key="10">
    <source>
        <dbReference type="SAM" id="Phobius"/>
    </source>
</evidence>
<keyword evidence="5 12" id="KW-0418">Kinase</keyword>
<dbReference type="InterPro" id="IPR001680">
    <property type="entry name" value="WD40_rpt"/>
</dbReference>
<dbReference type="InterPro" id="IPR011044">
    <property type="entry name" value="Quino_amine_DH_bsu"/>
</dbReference>